<protein>
    <recommendedName>
        <fullName evidence="2">Helix-turn-helix domain-containing protein</fullName>
    </recommendedName>
</protein>
<dbReference type="AlphaFoldDB" id="A0A1B2DHS9"/>
<name>A0A1B2DHS9_9BACL</name>
<reference evidence="1" key="1">
    <citation type="submission" date="2016-08" db="EMBL/GenBank/DDBJ databases">
        <title>Complete Genome Seqeunce of Paenibacillus sp. BIHB 4019 from tea rhizoplane.</title>
        <authorList>
            <person name="Thakur R."/>
            <person name="Swarnkar M.K."/>
            <person name="Gulati A."/>
        </authorList>
    </citation>
    <scope>NUCLEOTIDE SEQUENCE [LARGE SCALE GENOMIC DNA]</scope>
    <source>
        <strain evidence="1">BIHB4019</strain>
    </source>
</reference>
<dbReference type="RefSeq" id="WP_099518489.1">
    <property type="nucleotide sequence ID" value="NZ_CP016808.1"/>
</dbReference>
<accession>A0A1B2DHS9</accession>
<dbReference type="EMBL" id="CP016808">
    <property type="protein sequence ID" value="ANY67280.1"/>
    <property type="molecule type" value="Genomic_DNA"/>
</dbReference>
<evidence type="ECO:0000313" key="1">
    <source>
        <dbReference type="EMBL" id="ANY67280.1"/>
    </source>
</evidence>
<organism evidence="1">
    <name type="scientific">Paenibacillus sp. BIHB 4019</name>
    <dbReference type="NCBI Taxonomy" id="1870819"/>
    <lineage>
        <taxon>Bacteria</taxon>
        <taxon>Bacillati</taxon>
        <taxon>Bacillota</taxon>
        <taxon>Bacilli</taxon>
        <taxon>Bacillales</taxon>
        <taxon>Paenibacillaceae</taxon>
        <taxon>Paenibacillus</taxon>
    </lineage>
</organism>
<sequence>MKEYRIENYPHLLAASHVSEICSCHLTTAYEIMKEPHRPRWQNGRKVRLHRDVFFEQIKEESMVKVSQ</sequence>
<evidence type="ECO:0008006" key="2">
    <source>
        <dbReference type="Google" id="ProtNLM"/>
    </source>
</evidence>
<proteinExistence type="predicted"/>
<gene>
    <name evidence="1" type="ORF">BBD42_12960</name>
</gene>